<organism evidence="3 4">
    <name type="scientific">Paenibacillus terreus</name>
    <dbReference type="NCBI Taxonomy" id="1387834"/>
    <lineage>
        <taxon>Bacteria</taxon>
        <taxon>Bacillati</taxon>
        <taxon>Bacillota</taxon>
        <taxon>Bacilli</taxon>
        <taxon>Bacillales</taxon>
        <taxon>Paenibacillaceae</taxon>
        <taxon>Paenibacillus</taxon>
    </lineage>
</organism>
<evidence type="ECO:0000313" key="3">
    <source>
        <dbReference type="EMBL" id="MFB5683221.1"/>
    </source>
</evidence>
<reference evidence="3 4" key="1">
    <citation type="submission" date="2024-09" db="EMBL/GenBank/DDBJ databases">
        <authorList>
            <person name="Ruan L."/>
        </authorList>
    </citation>
    <scope>NUCLEOTIDE SEQUENCE [LARGE SCALE GENOMIC DNA]</scope>
    <source>
        <strain evidence="3 4">D33</strain>
    </source>
</reference>
<gene>
    <name evidence="3" type="ORF">ACE3NQ_20070</name>
</gene>
<evidence type="ECO:0000313" key="4">
    <source>
        <dbReference type="Proteomes" id="UP001580407"/>
    </source>
</evidence>
<accession>A0ABV5BBY4</accession>
<sequence>MKLFTLNTHAWMEEDQLKKISQLAGFIDEQNFDMMAFQEVNQSLGERSVSSAELAHFHRIDENSVIKADNYAYLLHKQLGIKYYWTYIPVHLGFGTYDEGLAILSRTPILDAFSAYVSDIRDYDNYRTRKILAIKTAVSGQETWFINGHYGWWGDEEPFKAQWDRCLDVFGRIGDQAAFIMGDFNNAAHRKGEGYDYVTGSGWHDCYVMAAEKDEGFTVVKAIAGWENSTENLRIDYVFSNRRLPVKSARVVLDGKRGPVVSDHFGLAVQL</sequence>
<evidence type="ECO:0000256" key="1">
    <source>
        <dbReference type="ARBA" id="ARBA00022801"/>
    </source>
</evidence>
<protein>
    <submittedName>
        <fullName evidence="3">Endonuclease/exonuclease/phosphatase family protein</fullName>
    </submittedName>
</protein>
<dbReference type="PANTHER" id="PTHR15822">
    <property type="entry name" value="TRAF AND TNF RECEPTOR-ASSOCIATED PROTEIN"/>
    <property type="match status" value="1"/>
</dbReference>
<dbReference type="GO" id="GO:0004519">
    <property type="term" value="F:endonuclease activity"/>
    <property type="evidence" value="ECO:0007669"/>
    <property type="project" value="UniProtKB-KW"/>
</dbReference>
<dbReference type="SUPFAM" id="SSF56219">
    <property type="entry name" value="DNase I-like"/>
    <property type="match status" value="1"/>
</dbReference>
<dbReference type="InterPro" id="IPR036691">
    <property type="entry name" value="Endo/exonu/phosph_ase_sf"/>
</dbReference>
<dbReference type="Proteomes" id="UP001580407">
    <property type="component" value="Unassembled WGS sequence"/>
</dbReference>
<keyword evidence="4" id="KW-1185">Reference proteome</keyword>
<dbReference type="InterPro" id="IPR005135">
    <property type="entry name" value="Endo/exonuclease/phosphatase"/>
</dbReference>
<evidence type="ECO:0000259" key="2">
    <source>
        <dbReference type="Pfam" id="PF03372"/>
    </source>
</evidence>
<keyword evidence="3" id="KW-0540">Nuclease</keyword>
<comment type="caution">
    <text evidence="3">The sequence shown here is derived from an EMBL/GenBank/DDBJ whole genome shotgun (WGS) entry which is preliminary data.</text>
</comment>
<feature type="domain" description="Endonuclease/exonuclease/phosphatase" evidence="2">
    <location>
        <begin position="19"/>
        <end position="264"/>
    </location>
</feature>
<dbReference type="Pfam" id="PF03372">
    <property type="entry name" value="Exo_endo_phos"/>
    <property type="match status" value="1"/>
</dbReference>
<dbReference type="EMBL" id="JBHILM010000024">
    <property type="protein sequence ID" value="MFB5683221.1"/>
    <property type="molecule type" value="Genomic_DNA"/>
</dbReference>
<name>A0ABV5BBY4_9BACL</name>
<keyword evidence="1" id="KW-0378">Hydrolase</keyword>
<keyword evidence="3" id="KW-0255">Endonuclease</keyword>
<dbReference type="CDD" id="cd09079">
    <property type="entry name" value="RgfB-like"/>
    <property type="match status" value="1"/>
</dbReference>
<dbReference type="PANTHER" id="PTHR15822:SF23">
    <property type="entry name" value="ENDONUCLEASE_EXONUCLEASE_PHOSPHATASE FAMILY PROTEIN"/>
    <property type="match status" value="1"/>
</dbReference>
<dbReference type="RefSeq" id="WP_375526960.1">
    <property type="nucleotide sequence ID" value="NZ_JBHILM010000024.1"/>
</dbReference>
<dbReference type="InterPro" id="IPR051547">
    <property type="entry name" value="TDP2-like"/>
</dbReference>
<proteinExistence type="predicted"/>
<dbReference type="Gene3D" id="3.60.10.10">
    <property type="entry name" value="Endonuclease/exonuclease/phosphatase"/>
    <property type="match status" value="1"/>
</dbReference>